<proteinExistence type="inferred from homology"/>
<keyword evidence="4" id="KW-0732">Signal</keyword>
<dbReference type="NCBIfam" id="TIGR01730">
    <property type="entry name" value="RND_mfp"/>
    <property type="match status" value="1"/>
</dbReference>
<feature type="domain" description="Multidrug resistance protein MdtA-like C-terminal permuted SH3" evidence="7">
    <location>
        <begin position="349"/>
        <end position="408"/>
    </location>
</feature>
<evidence type="ECO:0000256" key="1">
    <source>
        <dbReference type="ARBA" id="ARBA00004196"/>
    </source>
</evidence>
<reference evidence="8 9" key="1">
    <citation type="submission" date="2018-08" db="EMBL/GenBank/DDBJ databases">
        <title>Acidipila sp. 4G-K13, an acidobacterium isolated from forest soil.</title>
        <authorList>
            <person name="Gao Z.-H."/>
            <person name="Qiu L.-H."/>
        </authorList>
    </citation>
    <scope>NUCLEOTIDE SEQUENCE [LARGE SCALE GENOMIC DNA]</scope>
    <source>
        <strain evidence="8 9">4G-K13</strain>
    </source>
</reference>
<sequence length="445" mass="45743">MNRIDTPAALRREPRCRRYAPVAVAAALLLAAGCSSKEAAPPTVVSVQAATATEQPVTEQITGDAVLAPLAQAAIVPKVTAPVAKYFIQRGSRVKAGELLATLENKDLTAAAMDAGGAYAEAQASYQSAVKATIPESTQKAELDEEQAKTALDLQQKIYDARKSLFAQGAIPERDVQTAHAALVQAQSAYDIAQKHLASERAVNRAAAMESAKGQLESAEGKYKGAQAMVNYTEIRSPISGVVTERPLFPGETAAAGTPLLTVMDTSALIAKTHLPQSEVQQMKVGSDASVAVPGMDEPAKGTVSLISPALDPGSTTVEVWVRVPNAKGELRAGTPVHVSIAGRSFPHALVVPAGAVVTASSGKTMVLVVDAGSVAHQRVVQTGITSGSGDDAVVQIVSGLKAGEQVVSVGAYALDDGTKVKVVTAAEADQDADKPSAAKSGGDD</sequence>
<dbReference type="OrthoDB" id="106087at2"/>
<dbReference type="Gene3D" id="2.40.50.100">
    <property type="match status" value="2"/>
</dbReference>
<comment type="similarity">
    <text evidence="2">Belongs to the membrane fusion protein (MFP) (TC 8.A.1) family.</text>
</comment>
<evidence type="ECO:0000256" key="4">
    <source>
        <dbReference type="SAM" id="SignalP"/>
    </source>
</evidence>
<dbReference type="Pfam" id="PF25967">
    <property type="entry name" value="RND-MFP_C"/>
    <property type="match status" value="1"/>
</dbReference>
<evidence type="ECO:0000256" key="2">
    <source>
        <dbReference type="ARBA" id="ARBA00009477"/>
    </source>
</evidence>
<dbReference type="Gene3D" id="2.40.420.20">
    <property type="match status" value="1"/>
</dbReference>
<comment type="subcellular location">
    <subcellularLocation>
        <location evidence="1">Cell envelope</location>
    </subcellularLocation>
</comment>
<dbReference type="PANTHER" id="PTHR30469:SF15">
    <property type="entry name" value="HLYD FAMILY OF SECRETION PROTEINS"/>
    <property type="match status" value="1"/>
</dbReference>
<dbReference type="InterPro" id="IPR058792">
    <property type="entry name" value="Beta-barrel_RND_2"/>
</dbReference>
<accession>A0A372IM15</accession>
<dbReference type="GO" id="GO:0015562">
    <property type="term" value="F:efflux transmembrane transporter activity"/>
    <property type="evidence" value="ECO:0007669"/>
    <property type="project" value="TreeGrafter"/>
</dbReference>
<dbReference type="InterPro" id="IPR058627">
    <property type="entry name" value="MdtA-like_C"/>
</dbReference>
<dbReference type="AlphaFoldDB" id="A0A372IM15"/>
<dbReference type="Pfam" id="PF25954">
    <property type="entry name" value="Beta-barrel_RND_2"/>
    <property type="match status" value="1"/>
</dbReference>
<dbReference type="InterPro" id="IPR006143">
    <property type="entry name" value="RND_pump_MFP"/>
</dbReference>
<gene>
    <name evidence="8" type="ORF">D0Y96_14645</name>
</gene>
<dbReference type="Proteomes" id="UP000264702">
    <property type="component" value="Unassembled WGS sequence"/>
</dbReference>
<feature type="chain" id="PRO_5016986084" evidence="4">
    <location>
        <begin position="40"/>
        <end position="445"/>
    </location>
</feature>
<keyword evidence="3" id="KW-0813">Transport</keyword>
<evidence type="ECO:0000313" key="8">
    <source>
        <dbReference type="EMBL" id="RFU15944.1"/>
    </source>
</evidence>
<organism evidence="8 9">
    <name type="scientific">Paracidobacterium acidisoli</name>
    <dbReference type="NCBI Taxonomy" id="2303751"/>
    <lineage>
        <taxon>Bacteria</taxon>
        <taxon>Pseudomonadati</taxon>
        <taxon>Acidobacteriota</taxon>
        <taxon>Terriglobia</taxon>
        <taxon>Terriglobales</taxon>
        <taxon>Acidobacteriaceae</taxon>
        <taxon>Paracidobacterium</taxon>
    </lineage>
</organism>
<dbReference type="GO" id="GO:1990281">
    <property type="term" value="C:efflux pump complex"/>
    <property type="evidence" value="ECO:0007669"/>
    <property type="project" value="TreeGrafter"/>
</dbReference>
<feature type="domain" description="Multidrug resistance protein MdtA-like barrel-sandwich hybrid" evidence="5">
    <location>
        <begin position="72"/>
        <end position="264"/>
    </location>
</feature>
<dbReference type="Gene3D" id="2.40.30.170">
    <property type="match status" value="1"/>
</dbReference>
<dbReference type="SUPFAM" id="SSF111369">
    <property type="entry name" value="HlyD-like secretion proteins"/>
    <property type="match status" value="2"/>
</dbReference>
<evidence type="ECO:0000259" key="5">
    <source>
        <dbReference type="Pfam" id="PF25917"/>
    </source>
</evidence>
<keyword evidence="9" id="KW-1185">Reference proteome</keyword>
<feature type="domain" description="CusB-like beta-barrel" evidence="6">
    <location>
        <begin position="274"/>
        <end position="344"/>
    </location>
</feature>
<evidence type="ECO:0000256" key="3">
    <source>
        <dbReference type="ARBA" id="ARBA00022448"/>
    </source>
</evidence>
<name>A0A372IM15_9BACT</name>
<dbReference type="Gene3D" id="1.10.287.470">
    <property type="entry name" value="Helix hairpin bin"/>
    <property type="match status" value="1"/>
</dbReference>
<feature type="signal peptide" evidence="4">
    <location>
        <begin position="1"/>
        <end position="39"/>
    </location>
</feature>
<dbReference type="PROSITE" id="PS51257">
    <property type="entry name" value="PROKAR_LIPOPROTEIN"/>
    <property type="match status" value="1"/>
</dbReference>
<protein>
    <submittedName>
        <fullName evidence="8">Efflux RND transporter periplasmic adaptor subunit</fullName>
    </submittedName>
</protein>
<evidence type="ECO:0000259" key="6">
    <source>
        <dbReference type="Pfam" id="PF25954"/>
    </source>
</evidence>
<comment type="caution">
    <text evidence="8">The sequence shown here is derived from an EMBL/GenBank/DDBJ whole genome shotgun (WGS) entry which is preliminary data.</text>
</comment>
<dbReference type="PANTHER" id="PTHR30469">
    <property type="entry name" value="MULTIDRUG RESISTANCE PROTEIN MDTA"/>
    <property type="match status" value="1"/>
</dbReference>
<dbReference type="InterPro" id="IPR058625">
    <property type="entry name" value="MdtA-like_BSH"/>
</dbReference>
<dbReference type="EMBL" id="QVQT01000005">
    <property type="protein sequence ID" value="RFU15944.1"/>
    <property type="molecule type" value="Genomic_DNA"/>
</dbReference>
<evidence type="ECO:0000259" key="7">
    <source>
        <dbReference type="Pfam" id="PF25967"/>
    </source>
</evidence>
<evidence type="ECO:0000313" key="9">
    <source>
        <dbReference type="Proteomes" id="UP000264702"/>
    </source>
</evidence>
<dbReference type="Pfam" id="PF25917">
    <property type="entry name" value="BSH_RND"/>
    <property type="match status" value="1"/>
</dbReference>